<dbReference type="AlphaFoldDB" id="A0A0G4HBJ0"/>
<feature type="compositionally biased region" description="Low complexity" evidence="1">
    <location>
        <begin position="582"/>
        <end position="597"/>
    </location>
</feature>
<accession>A0A0G4HBJ0</accession>
<proteinExistence type="predicted"/>
<feature type="compositionally biased region" description="Polar residues" evidence="1">
    <location>
        <begin position="201"/>
        <end position="223"/>
    </location>
</feature>
<evidence type="ECO:0000313" key="2">
    <source>
        <dbReference type="EMBL" id="CEM41367.1"/>
    </source>
</evidence>
<feature type="compositionally biased region" description="Basic and acidic residues" evidence="1">
    <location>
        <begin position="429"/>
        <end position="438"/>
    </location>
</feature>
<feature type="compositionally biased region" description="Basic and acidic residues" evidence="1">
    <location>
        <begin position="369"/>
        <end position="402"/>
    </location>
</feature>
<organism evidence="2">
    <name type="scientific">Chromera velia CCMP2878</name>
    <dbReference type="NCBI Taxonomy" id="1169474"/>
    <lineage>
        <taxon>Eukaryota</taxon>
        <taxon>Sar</taxon>
        <taxon>Alveolata</taxon>
        <taxon>Colpodellida</taxon>
        <taxon>Chromeraceae</taxon>
        <taxon>Chromera</taxon>
    </lineage>
</organism>
<sequence>MRRGSIGRWKYSTEDDDEKPVPAVPSACTVDKRPVCERVDFEEKLQQAMGKRLSEDPEAIRLRQLLAMAAPALGPCDAKLRKLAERRSPGKGTGGFRVEKLKSSQPSSPTRLSPLPPPPLDAPMDLSTLHEALNRYDARPDFLALQKGPPLRLEFLEPRGNGGGETFSTRSQSRKGAERRDGGEKEEEKERGEGGKQRRGSSLSSRMEGQGSRRSSLAQQGTGQHPRVWNPHRNFPFTIENVGRLPTEEEMFIPLHPQDLFEAHNASSPTSSNRRRGSLAGNIIGGVTNAPSARVIQGPNPRGQDKKAGRKVLGQTKRRQRAGEETHGTFRICFDPPLISIEERRSDEAHVISHKPTMIHPTPSSPPRGRRESSEEDRRGAGSARTEEGQRNEEGDESDRKFPSPPGTAPRPDLSSVVGRSIGLGALLPDRERDRGGEELFSGSSRERDGQSLPVADEFGNPDPPAVFEKSSQQTLARALRVTARRERMGSEPRRKGQGKGKKVYRRRGHVASPREKQDGVPGPWNANSAAESGYAWGGERETQEVLSRAGESRRGQRYTYGQGQVSSSAITPGSSPGPGIGPRRAPAPGPVGAASACHVFVDHIRASSRQNNRKGRQKATLSPKTLLQKKKNERETTQN</sequence>
<feature type="region of interest" description="Disordered" evidence="1">
    <location>
        <begin position="351"/>
        <end position="640"/>
    </location>
</feature>
<feature type="region of interest" description="Disordered" evidence="1">
    <location>
        <begin position="1"/>
        <end position="25"/>
    </location>
</feature>
<feature type="compositionally biased region" description="Basic and acidic residues" evidence="1">
    <location>
        <begin position="484"/>
        <end position="495"/>
    </location>
</feature>
<feature type="region of interest" description="Disordered" evidence="1">
    <location>
        <begin position="265"/>
        <end position="329"/>
    </location>
</feature>
<dbReference type="VEuPathDB" id="CryptoDB:Cvel_25975"/>
<feature type="compositionally biased region" description="Low complexity" evidence="1">
    <location>
        <begin position="103"/>
        <end position="113"/>
    </location>
</feature>
<feature type="compositionally biased region" description="Low complexity" evidence="1">
    <location>
        <begin position="566"/>
        <end position="575"/>
    </location>
</feature>
<feature type="compositionally biased region" description="Basic and acidic residues" evidence="1">
    <location>
        <begin position="631"/>
        <end position="640"/>
    </location>
</feature>
<gene>
    <name evidence="2" type="ORF">Cvel_25975</name>
</gene>
<feature type="region of interest" description="Disordered" evidence="1">
    <location>
        <begin position="153"/>
        <end position="234"/>
    </location>
</feature>
<dbReference type="EMBL" id="CDMZ01002219">
    <property type="protein sequence ID" value="CEM41367.1"/>
    <property type="molecule type" value="Genomic_DNA"/>
</dbReference>
<feature type="region of interest" description="Disordered" evidence="1">
    <location>
        <begin position="84"/>
        <end position="127"/>
    </location>
</feature>
<protein>
    <submittedName>
        <fullName evidence="2">Uncharacterized protein</fullName>
    </submittedName>
</protein>
<feature type="compositionally biased region" description="Basic residues" evidence="1">
    <location>
        <begin position="496"/>
        <end position="510"/>
    </location>
</feature>
<feature type="compositionally biased region" description="Basic and acidic residues" evidence="1">
    <location>
        <begin position="175"/>
        <end position="196"/>
    </location>
</feature>
<evidence type="ECO:0000256" key="1">
    <source>
        <dbReference type="SAM" id="MobiDB-lite"/>
    </source>
</evidence>
<name>A0A0G4HBJ0_9ALVE</name>
<reference evidence="2" key="1">
    <citation type="submission" date="2014-11" db="EMBL/GenBank/DDBJ databases">
        <authorList>
            <person name="Otto D Thomas"/>
            <person name="Naeem Raeece"/>
        </authorList>
    </citation>
    <scope>NUCLEOTIDE SEQUENCE</scope>
</reference>